<feature type="compositionally biased region" description="Acidic residues" evidence="1">
    <location>
        <begin position="139"/>
        <end position="148"/>
    </location>
</feature>
<evidence type="ECO:0000313" key="4">
    <source>
        <dbReference type="RefSeq" id="XP_019622091.1"/>
    </source>
</evidence>
<organism evidence="3 4">
    <name type="scientific">Branchiostoma belcheri</name>
    <name type="common">Amphioxus</name>
    <dbReference type="NCBI Taxonomy" id="7741"/>
    <lineage>
        <taxon>Eukaryota</taxon>
        <taxon>Metazoa</taxon>
        <taxon>Chordata</taxon>
        <taxon>Cephalochordata</taxon>
        <taxon>Leptocardii</taxon>
        <taxon>Amphioxiformes</taxon>
        <taxon>Branchiostomatidae</taxon>
        <taxon>Branchiostoma</taxon>
    </lineage>
</organism>
<keyword evidence="3" id="KW-1185">Reference proteome</keyword>
<feature type="transmembrane region" description="Helical" evidence="2">
    <location>
        <begin position="271"/>
        <end position="296"/>
    </location>
</feature>
<proteinExistence type="predicted"/>
<evidence type="ECO:0000313" key="3">
    <source>
        <dbReference type="Proteomes" id="UP000515135"/>
    </source>
</evidence>
<dbReference type="GeneID" id="109468276"/>
<feature type="compositionally biased region" description="Basic and acidic residues" evidence="1">
    <location>
        <begin position="57"/>
        <end position="66"/>
    </location>
</feature>
<feature type="region of interest" description="Disordered" evidence="1">
    <location>
        <begin position="43"/>
        <end position="66"/>
    </location>
</feature>
<dbReference type="OrthoDB" id="10111734at2759"/>
<dbReference type="Proteomes" id="UP000515135">
    <property type="component" value="Unplaced"/>
</dbReference>
<dbReference type="RefSeq" id="XP_019622091.1">
    <property type="nucleotide sequence ID" value="XM_019766532.1"/>
</dbReference>
<evidence type="ECO:0000256" key="2">
    <source>
        <dbReference type="SAM" id="Phobius"/>
    </source>
</evidence>
<accession>A0A6P4YXU1</accession>
<keyword evidence="2" id="KW-0472">Membrane</keyword>
<dbReference type="AlphaFoldDB" id="A0A6P4YXU1"/>
<dbReference type="KEGG" id="bbel:109468276"/>
<protein>
    <submittedName>
        <fullName evidence="4">Uncharacterized protein LOC109468276</fullName>
    </submittedName>
</protein>
<feature type="region of interest" description="Disordered" evidence="1">
    <location>
        <begin position="89"/>
        <end position="215"/>
    </location>
</feature>
<keyword evidence="2" id="KW-1133">Transmembrane helix</keyword>
<name>A0A6P4YXU1_BRABE</name>
<sequence length="303" mass="33770">MSPRLAYLDMGDNEKKQVVGRYEESDRRFEDVDPAGYSIFALGSGLQRTAPNGPPPRHLDMKDNEKDEVGIRNEESDRMYEDVDPAGESIFTLGSGLQPAAPNEPKYVDMEGKKKKKVDRRNEKSDRKYEDVDPAGESIFEETGEMGEDMSGGVDVIINSGLKRPVPDLPPPRNSDAGDRMAEDKRSEEPCSDPCNEQVDNAGHNAGDATPSHKLDMGDHIVMFPEQKDDPYSDPYYKPQETDANEKHEEKRFSIKERIMGMWNKAKSSKICWVLLGCGVLVIVSVVTAVVLSAYIQPGSKQK</sequence>
<keyword evidence="2" id="KW-0812">Transmembrane</keyword>
<evidence type="ECO:0000256" key="1">
    <source>
        <dbReference type="SAM" id="MobiDB-lite"/>
    </source>
</evidence>
<feature type="compositionally biased region" description="Basic and acidic residues" evidence="1">
    <location>
        <begin position="120"/>
        <end position="131"/>
    </location>
</feature>
<feature type="compositionally biased region" description="Basic and acidic residues" evidence="1">
    <location>
        <begin position="176"/>
        <end position="189"/>
    </location>
</feature>
<gene>
    <name evidence="4" type="primary">LOC109468276</name>
</gene>
<reference evidence="4" key="1">
    <citation type="submission" date="2025-08" db="UniProtKB">
        <authorList>
            <consortium name="RefSeq"/>
        </authorList>
    </citation>
    <scope>IDENTIFICATION</scope>
    <source>
        <tissue evidence="4">Gonad</tissue>
    </source>
</reference>